<dbReference type="RefSeq" id="WP_265596824.1">
    <property type="nucleotide sequence ID" value="NZ_UGQB01000004.1"/>
</dbReference>
<organism evidence="1 2">
    <name type="scientific">Moraxella caprae</name>
    <dbReference type="NCBI Taxonomy" id="90240"/>
    <lineage>
        <taxon>Bacteria</taxon>
        <taxon>Pseudomonadati</taxon>
        <taxon>Pseudomonadota</taxon>
        <taxon>Gammaproteobacteria</taxon>
        <taxon>Moraxellales</taxon>
        <taxon>Moraxellaceae</taxon>
        <taxon>Moraxella</taxon>
    </lineage>
</organism>
<proteinExistence type="predicted"/>
<dbReference type="Proteomes" id="UP000254065">
    <property type="component" value="Unassembled WGS sequence"/>
</dbReference>
<keyword evidence="1" id="KW-0378">Hydrolase</keyword>
<dbReference type="Gene3D" id="3.10.20.810">
    <property type="entry name" value="Phosphoribosyl-AMP cyclohydrolase"/>
    <property type="match status" value="1"/>
</dbReference>
<accession>A0A378QZB8</accession>
<keyword evidence="2" id="KW-1185">Reference proteome</keyword>
<sequence>MLNIQQIDWAKVDNLLPVVIQDYRTAQVLMLGYTNPESLKKNDK</sequence>
<gene>
    <name evidence="1" type="ORF">NCTC12877_00708</name>
</gene>
<protein>
    <submittedName>
        <fullName evidence="1">Bifunctional phosphoribosyl-AMP cyclohydrolase /phosphoribosyl-ATP pyrophosphatase protein</fullName>
    </submittedName>
</protein>
<dbReference type="InterPro" id="IPR038019">
    <property type="entry name" value="PRib_AMP_CycHydrolase_sf"/>
</dbReference>
<name>A0A378QZB8_9GAMM</name>
<dbReference type="EMBL" id="UGQB01000004">
    <property type="protein sequence ID" value="STZ07731.1"/>
    <property type="molecule type" value="Genomic_DNA"/>
</dbReference>
<dbReference type="SUPFAM" id="SSF141734">
    <property type="entry name" value="HisI-like"/>
    <property type="match status" value="1"/>
</dbReference>
<dbReference type="AlphaFoldDB" id="A0A378QZB8"/>
<reference evidence="1 2" key="1">
    <citation type="submission" date="2018-06" db="EMBL/GenBank/DDBJ databases">
        <authorList>
            <consortium name="Pathogen Informatics"/>
            <person name="Doyle S."/>
        </authorList>
    </citation>
    <scope>NUCLEOTIDE SEQUENCE [LARGE SCALE GENOMIC DNA]</scope>
    <source>
        <strain evidence="1 2">NCTC12877</strain>
    </source>
</reference>
<dbReference type="STRING" id="1122244.GCA_000426885_02013"/>
<evidence type="ECO:0000313" key="1">
    <source>
        <dbReference type="EMBL" id="STZ07731.1"/>
    </source>
</evidence>
<evidence type="ECO:0000313" key="2">
    <source>
        <dbReference type="Proteomes" id="UP000254065"/>
    </source>
</evidence>
<dbReference type="GO" id="GO:0016787">
    <property type="term" value="F:hydrolase activity"/>
    <property type="evidence" value="ECO:0007669"/>
    <property type="project" value="UniProtKB-KW"/>
</dbReference>